<protein>
    <recommendedName>
        <fullName evidence="5">TIGR04222 domain-containing membrane protein</fullName>
    </recommendedName>
</protein>
<keyword evidence="4" id="KW-1185">Reference proteome</keyword>
<proteinExistence type="predicted"/>
<comment type="caution">
    <text evidence="3">The sequence shown here is derived from an EMBL/GenBank/DDBJ whole genome shotgun (WGS) entry which is preliminary data.</text>
</comment>
<evidence type="ECO:0008006" key="5">
    <source>
        <dbReference type="Google" id="ProtNLM"/>
    </source>
</evidence>
<keyword evidence="2" id="KW-0472">Membrane</keyword>
<dbReference type="EMBL" id="JBHSAX010000003">
    <property type="protein sequence ID" value="MFC3960825.1"/>
    <property type="molecule type" value="Genomic_DNA"/>
</dbReference>
<sequence>MLYVLAAFVLVFGIGLGSVVHPVAGIALIVLAALLVALAVVRAQRGQAQWRSASRRRAGRDSAWGAGFLVEGGGNQGHGHGHHHDGGGSSDGGGGSSCGGGGCGGGGGS</sequence>
<feature type="compositionally biased region" description="Gly residues" evidence="1">
    <location>
        <begin position="87"/>
        <end position="109"/>
    </location>
</feature>
<organism evidence="3 4">
    <name type="scientific">Nocardia jiangsuensis</name>
    <dbReference type="NCBI Taxonomy" id="1691563"/>
    <lineage>
        <taxon>Bacteria</taxon>
        <taxon>Bacillati</taxon>
        <taxon>Actinomycetota</taxon>
        <taxon>Actinomycetes</taxon>
        <taxon>Mycobacteriales</taxon>
        <taxon>Nocardiaceae</taxon>
        <taxon>Nocardia</taxon>
    </lineage>
</organism>
<evidence type="ECO:0000313" key="3">
    <source>
        <dbReference type="EMBL" id="MFC3960825.1"/>
    </source>
</evidence>
<accession>A0ABV8DLA8</accession>
<dbReference type="Proteomes" id="UP001595696">
    <property type="component" value="Unassembled WGS sequence"/>
</dbReference>
<evidence type="ECO:0000256" key="2">
    <source>
        <dbReference type="SAM" id="Phobius"/>
    </source>
</evidence>
<feature type="transmembrane region" description="Helical" evidence="2">
    <location>
        <begin position="23"/>
        <end position="41"/>
    </location>
</feature>
<evidence type="ECO:0000256" key="1">
    <source>
        <dbReference type="SAM" id="MobiDB-lite"/>
    </source>
</evidence>
<keyword evidence="2" id="KW-0812">Transmembrane</keyword>
<feature type="region of interest" description="Disordered" evidence="1">
    <location>
        <begin position="70"/>
        <end position="109"/>
    </location>
</feature>
<name>A0ABV8DLA8_9NOCA</name>
<evidence type="ECO:0000313" key="4">
    <source>
        <dbReference type="Proteomes" id="UP001595696"/>
    </source>
</evidence>
<keyword evidence="2" id="KW-1133">Transmembrane helix</keyword>
<gene>
    <name evidence="3" type="ORF">ACFO0B_02350</name>
</gene>
<reference evidence="4" key="1">
    <citation type="journal article" date="2019" name="Int. J. Syst. Evol. Microbiol.">
        <title>The Global Catalogue of Microorganisms (GCM) 10K type strain sequencing project: providing services to taxonomists for standard genome sequencing and annotation.</title>
        <authorList>
            <consortium name="The Broad Institute Genomics Platform"/>
            <consortium name="The Broad Institute Genome Sequencing Center for Infectious Disease"/>
            <person name="Wu L."/>
            <person name="Ma J."/>
        </authorList>
    </citation>
    <scope>NUCLEOTIDE SEQUENCE [LARGE SCALE GENOMIC DNA]</scope>
    <source>
        <strain evidence="4">CGMCC 4.7330</strain>
    </source>
</reference>
<dbReference type="RefSeq" id="WP_378610596.1">
    <property type="nucleotide sequence ID" value="NZ_JBHSAX010000003.1"/>
</dbReference>